<feature type="transmembrane region" description="Helical" evidence="11">
    <location>
        <begin position="99"/>
        <end position="120"/>
    </location>
</feature>
<reference evidence="14" key="1">
    <citation type="submission" date="2023-04" db="EMBL/GenBank/DDBJ databases">
        <title>Comparative genomic analysis of Cohnella hashimotonis sp. nov., isolated from the International Space Station.</title>
        <authorList>
            <person name="Venkateswaran K."/>
            <person name="Simpson A."/>
        </authorList>
    </citation>
    <scope>NUCLEOTIDE SEQUENCE</scope>
    <source>
        <strain evidence="14">F6_2S_P_1</strain>
    </source>
</reference>
<dbReference type="CDD" id="cd04590">
    <property type="entry name" value="CBS_pair_CorC_HlyC_assoc"/>
    <property type="match status" value="1"/>
</dbReference>
<feature type="domain" description="CNNM transmembrane" evidence="13">
    <location>
        <begin position="1"/>
        <end position="199"/>
    </location>
</feature>
<dbReference type="Proteomes" id="UP001161691">
    <property type="component" value="Unassembled WGS sequence"/>
</dbReference>
<dbReference type="SMART" id="SM01091">
    <property type="entry name" value="CorC_HlyC"/>
    <property type="match status" value="1"/>
</dbReference>
<dbReference type="RefSeq" id="WP_282912592.1">
    <property type="nucleotide sequence ID" value="NZ_JAGRPV010000001.1"/>
</dbReference>
<dbReference type="SUPFAM" id="SSF56176">
    <property type="entry name" value="FAD-binding/transporter-associated domain-like"/>
    <property type="match status" value="1"/>
</dbReference>
<dbReference type="EMBL" id="JAGRPV010000001">
    <property type="protein sequence ID" value="MDI4649992.1"/>
    <property type="molecule type" value="Genomic_DNA"/>
</dbReference>
<dbReference type="InterPro" id="IPR051676">
    <property type="entry name" value="UPF0053_domain"/>
</dbReference>
<comment type="subcellular location">
    <subcellularLocation>
        <location evidence="1">Cell membrane</location>
        <topology evidence="1">Multi-pass membrane protein</topology>
    </subcellularLocation>
</comment>
<dbReference type="PROSITE" id="PS51371">
    <property type="entry name" value="CBS"/>
    <property type="match status" value="2"/>
</dbReference>
<name>A0ABT6TVZ7_9BACL</name>
<comment type="similarity">
    <text evidence="2">Belongs to the UPF0053 family.</text>
</comment>
<evidence type="ECO:0000256" key="11">
    <source>
        <dbReference type="SAM" id="Phobius"/>
    </source>
</evidence>
<evidence type="ECO:0000256" key="7">
    <source>
        <dbReference type="ARBA" id="ARBA00023122"/>
    </source>
</evidence>
<dbReference type="Pfam" id="PF01595">
    <property type="entry name" value="CNNM"/>
    <property type="match status" value="1"/>
</dbReference>
<dbReference type="InterPro" id="IPR046342">
    <property type="entry name" value="CBS_dom_sf"/>
</dbReference>
<gene>
    <name evidence="14" type="ORF">KB449_34000</name>
</gene>
<evidence type="ECO:0000256" key="9">
    <source>
        <dbReference type="PROSITE-ProRule" id="PRU00703"/>
    </source>
</evidence>
<dbReference type="SUPFAM" id="SSF54631">
    <property type="entry name" value="CBS-domain pair"/>
    <property type="match status" value="1"/>
</dbReference>
<keyword evidence="15" id="KW-1185">Reference proteome</keyword>
<dbReference type="Gene3D" id="3.30.465.10">
    <property type="match status" value="1"/>
</dbReference>
<evidence type="ECO:0000256" key="10">
    <source>
        <dbReference type="PROSITE-ProRule" id="PRU01193"/>
    </source>
</evidence>
<feature type="domain" description="CBS" evidence="12">
    <location>
        <begin position="283"/>
        <end position="346"/>
    </location>
</feature>
<evidence type="ECO:0000256" key="1">
    <source>
        <dbReference type="ARBA" id="ARBA00004651"/>
    </source>
</evidence>
<keyword evidence="4 10" id="KW-0812">Transmembrane</keyword>
<dbReference type="InterPro" id="IPR002550">
    <property type="entry name" value="CNNM"/>
</dbReference>
<keyword evidence="8 10" id="KW-0472">Membrane</keyword>
<evidence type="ECO:0000256" key="3">
    <source>
        <dbReference type="ARBA" id="ARBA00022475"/>
    </source>
</evidence>
<proteinExistence type="inferred from homology"/>
<evidence type="ECO:0000313" key="14">
    <source>
        <dbReference type="EMBL" id="MDI4649992.1"/>
    </source>
</evidence>
<dbReference type="InterPro" id="IPR044751">
    <property type="entry name" value="Ion_transp-like_CBS"/>
</dbReference>
<evidence type="ECO:0000259" key="12">
    <source>
        <dbReference type="PROSITE" id="PS51371"/>
    </source>
</evidence>
<evidence type="ECO:0000256" key="5">
    <source>
        <dbReference type="ARBA" id="ARBA00022737"/>
    </source>
</evidence>
<feature type="domain" description="CBS" evidence="12">
    <location>
        <begin position="218"/>
        <end position="281"/>
    </location>
</feature>
<feature type="transmembrane region" description="Helical" evidence="11">
    <location>
        <begin position="132"/>
        <end position="154"/>
    </location>
</feature>
<evidence type="ECO:0000313" key="15">
    <source>
        <dbReference type="Proteomes" id="UP001161691"/>
    </source>
</evidence>
<dbReference type="Gene3D" id="3.10.580.10">
    <property type="entry name" value="CBS-domain"/>
    <property type="match status" value="1"/>
</dbReference>
<dbReference type="PANTHER" id="PTHR43099:SF2">
    <property type="entry name" value="UPF0053 PROTEIN YRKA"/>
    <property type="match status" value="1"/>
</dbReference>
<accession>A0ABT6TVZ7</accession>
<evidence type="ECO:0000256" key="2">
    <source>
        <dbReference type="ARBA" id="ARBA00006337"/>
    </source>
</evidence>
<sequence>MINTIIVLALIACTAFFVAAEYAVIRVRMSRIEQMVAEGNKKASAVKQIVARLDEYLSACQLGNTLTNLALGWLGESTVEHLLSPVFGLFALPESVETVVSFVIAFLILTFLEVVVGELLPKIVAIQKAESLALALARPLMIFFKITYPFSWLLNRSARLLTGMFGMKPLSETDNTRTEAELRLILSEGYKSGIINSSEFRYVTNIFELDDMVAKGIMIPRRDVAFIDESETVQEVVARTSLDAYDLYPVTAGGDKDTVVGLIDYKELLTTYIRHPGEPDMPVKPYIEPVLQLLDTVSVQEILLLMQKKDIHMAVLLDEYGGTSGIVTIRDIIARIVGERRQQRDEDGRPLIQQLGDGQYALSGTLMIEETNRLLKTEIEDDEGVYTLGGWLMSELEEAMPGAEVSADNYTFVVAEMENRQIKRVNVRRSAAAVDDMQEAAAPSAEYHS</sequence>
<keyword evidence="7 9" id="KW-0129">CBS domain</keyword>
<protein>
    <submittedName>
        <fullName evidence="14">Hemolysin family protein</fullName>
    </submittedName>
</protein>
<keyword evidence="5" id="KW-0677">Repeat</keyword>
<evidence type="ECO:0000256" key="8">
    <source>
        <dbReference type="ARBA" id="ARBA00023136"/>
    </source>
</evidence>
<keyword evidence="3" id="KW-1003">Cell membrane</keyword>
<evidence type="ECO:0000256" key="6">
    <source>
        <dbReference type="ARBA" id="ARBA00022989"/>
    </source>
</evidence>
<dbReference type="Pfam" id="PF00571">
    <property type="entry name" value="CBS"/>
    <property type="match status" value="2"/>
</dbReference>
<dbReference type="InterPro" id="IPR000644">
    <property type="entry name" value="CBS_dom"/>
</dbReference>
<organism evidence="14 15">
    <name type="scientific">Cohnella hashimotonis</name>
    <dbReference type="NCBI Taxonomy" id="2826895"/>
    <lineage>
        <taxon>Bacteria</taxon>
        <taxon>Bacillati</taxon>
        <taxon>Bacillota</taxon>
        <taxon>Bacilli</taxon>
        <taxon>Bacillales</taxon>
        <taxon>Paenibacillaceae</taxon>
        <taxon>Cohnella</taxon>
    </lineage>
</organism>
<dbReference type="Pfam" id="PF03471">
    <property type="entry name" value="CorC_HlyC"/>
    <property type="match status" value="1"/>
</dbReference>
<comment type="caution">
    <text evidence="14">The sequence shown here is derived from an EMBL/GenBank/DDBJ whole genome shotgun (WGS) entry which is preliminary data.</text>
</comment>
<dbReference type="PANTHER" id="PTHR43099">
    <property type="entry name" value="UPF0053 PROTEIN YRKA"/>
    <property type="match status" value="1"/>
</dbReference>
<dbReference type="PROSITE" id="PS51846">
    <property type="entry name" value="CNNM"/>
    <property type="match status" value="1"/>
</dbReference>
<evidence type="ECO:0000256" key="4">
    <source>
        <dbReference type="ARBA" id="ARBA00022692"/>
    </source>
</evidence>
<dbReference type="InterPro" id="IPR005170">
    <property type="entry name" value="Transptr-assoc_dom"/>
</dbReference>
<dbReference type="InterPro" id="IPR016169">
    <property type="entry name" value="FAD-bd_PCMH_sub2"/>
</dbReference>
<evidence type="ECO:0000259" key="13">
    <source>
        <dbReference type="PROSITE" id="PS51846"/>
    </source>
</evidence>
<dbReference type="InterPro" id="IPR036318">
    <property type="entry name" value="FAD-bd_PCMH-like_sf"/>
</dbReference>
<keyword evidence="6 10" id="KW-1133">Transmembrane helix</keyword>